<dbReference type="eggNOG" id="COG3039">
    <property type="taxonomic scope" value="Bacteria"/>
</dbReference>
<dbReference type="EMBL" id="CP001157">
    <property type="protein sequence ID" value="ACO79386.1"/>
    <property type="molecule type" value="Genomic_DNA"/>
</dbReference>
<gene>
    <name evidence="2" type="ordered locus">Avin_32270</name>
</gene>
<dbReference type="Proteomes" id="UP000002424">
    <property type="component" value="Chromosome"/>
</dbReference>
<evidence type="ECO:0000256" key="1">
    <source>
        <dbReference type="SAM" id="MobiDB-lite"/>
    </source>
</evidence>
<dbReference type="AlphaFoldDB" id="C1DP33"/>
<dbReference type="EnsemblBacteria" id="ACO79386">
    <property type="protein sequence ID" value="ACO79386"/>
    <property type="gene ID" value="Avin_32270"/>
</dbReference>
<dbReference type="eggNOG" id="COG1309">
    <property type="taxonomic scope" value="Bacteria"/>
</dbReference>
<evidence type="ECO:0000313" key="3">
    <source>
        <dbReference type="Proteomes" id="UP000002424"/>
    </source>
</evidence>
<organism evidence="2 3">
    <name type="scientific">Azotobacter vinelandii (strain DJ / ATCC BAA-1303)</name>
    <dbReference type="NCBI Taxonomy" id="322710"/>
    <lineage>
        <taxon>Bacteria</taxon>
        <taxon>Pseudomonadati</taxon>
        <taxon>Pseudomonadota</taxon>
        <taxon>Gammaproteobacteria</taxon>
        <taxon>Pseudomonadales</taxon>
        <taxon>Pseudomonadaceae</taxon>
        <taxon>Azotobacter</taxon>
    </lineage>
</organism>
<dbReference type="OrthoDB" id="9774608at2"/>
<feature type="region of interest" description="Disordered" evidence="1">
    <location>
        <begin position="218"/>
        <end position="237"/>
    </location>
</feature>
<dbReference type="InterPro" id="IPR036271">
    <property type="entry name" value="Tet_transcr_reg_TetR-rel_C_sf"/>
</dbReference>
<sequence>MSVSVDRRHKLILKVKVGDANEACTLYLVGVLDQENSSRDFWTNCSYHNKRRERWLKQLGWRPHIQASQFIGERDKARNCRIVSPGAGGICVRQPALDGRQDRPCQRRLKTDPPWPSFAEGITERQFDECSNRVIGVADALVERNHQAGLLREGVTGEDIVRLVICLATLARPAPDGSVDGETSGDEEQGVAAHAAEYTSAWVRLLRIGMDGLRPVHGPLQPQLPASTWSRDTEPTG</sequence>
<accession>C1DP33</accession>
<dbReference type="SUPFAM" id="SSF48498">
    <property type="entry name" value="Tetracyclin repressor-like, C-terminal domain"/>
    <property type="match status" value="1"/>
</dbReference>
<evidence type="ECO:0000313" key="2">
    <source>
        <dbReference type="EMBL" id="ACO79386.1"/>
    </source>
</evidence>
<name>C1DP33_AZOVD</name>
<dbReference type="KEGG" id="avn:Avin_32270"/>
<protein>
    <submittedName>
        <fullName evidence="2">Uncharacterized protein</fullName>
    </submittedName>
</protein>
<proteinExistence type="predicted"/>
<reference evidence="2 3" key="1">
    <citation type="journal article" date="2009" name="J. Bacteriol.">
        <title>Genome sequence of Azotobacter vinelandii, an obligate aerobe specialized to support diverse anaerobic metabolic processes.</title>
        <authorList>
            <person name="Setubal J.C."/>
            <person name="dos Santos P."/>
            <person name="Goldman B.S."/>
            <person name="Ertesvag H."/>
            <person name="Espin G."/>
            <person name="Rubio L.M."/>
            <person name="Valla S."/>
            <person name="Almeida N.F."/>
            <person name="Balasubramanian D."/>
            <person name="Cromes L."/>
            <person name="Curatti L."/>
            <person name="Du Z."/>
            <person name="Godsy E."/>
            <person name="Goodner B."/>
            <person name="Hellner-Burris K."/>
            <person name="Hernandez J.A."/>
            <person name="Houmiel K."/>
            <person name="Imperial J."/>
            <person name="Kennedy C."/>
            <person name="Larson T.J."/>
            <person name="Latreille P."/>
            <person name="Ligon L.S."/>
            <person name="Lu J."/>
            <person name="Maerk M."/>
            <person name="Miller N.M."/>
            <person name="Norton S."/>
            <person name="O'Carroll I.P."/>
            <person name="Paulsen I."/>
            <person name="Raulfs E.C."/>
            <person name="Roemer R."/>
            <person name="Rosser J."/>
            <person name="Segura D."/>
            <person name="Slater S."/>
            <person name="Stricklin S.L."/>
            <person name="Studholme D.J."/>
            <person name="Sun J."/>
            <person name="Viana C.J."/>
            <person name="Wallin E."/>
            <person name="Wang B."/>
            <person name="Wheeler C."/>
            <person name="Zhu H."/>
            <person name="Dean D.R."/>
            <person name="Dixon R."/>
            <person name="Wood D."/>
        </authorList>
    </citation>
    <scope>NUCLEOTIDE SEQUENCE [LARGE SCALE GENOMIC DNA]</scope>
    <source>
        <strain evidence="3">DJ / ATCC BAA-1303</strain>
    </source>
</reference>
<keyword evidence="3" id="KW-1185">Reference proteome</keyword>
<dbReference type="HOGENOM" id="CLU_1168780_0_0_6"/>